<dbReference type="Proteomes" id="UP000828390">
    <property type="component" value="Unassembled WGS sequence"/>
</dbReference>
<dbReference type="AlphaFoldDB" id="A0A9D4K329"/>
<dbReference type="EMBL" id="JAIWYP010000004">
    <property type="protein sequence ID" value="KAH3831288.1"/>
    <property type="molecule type" value="Genomic_DNA"/>
</dbReference>
<evidence type="ECO:0000313" key="1">
    <source>
        <dbReference type="EMBL" id="KAH3831288.1"/>
    </source>
</evidence>
<sequence>MRKAEGGRRAGYDNTSGREIVSFGIDAENMTDKDLLDSDYDGISQIHEHSYIVISDSDETQPPSPFEFLVLPFLINRHIRILDKNSDYWLHIQPNFWVLGWWGVTCFRPESCRTIQLQGHLT</sequence>
<accession>A0A9D4K329</accession>
<name>A0A9D4K329_DREPO</name>
<keyword evidence="2" id="KW-1185">Reference proteome</keyword>
<proteinExistence type="predicted"/>
<protein>
    <submittedName>
        <fullName evidence="1">Uncharacterized protein</fullName>
    </submittedName>
</protein>
<gene>
    <name evidence="1" type="ORF">DPMN_104550</name>
</gene>
<reference evidence="1" key="1">
    <citation type="journal article" date="2019" name="bioRxiv">
        <title>The Genome of the Zebra Mussel, Dreissena polymorpha: A Resource for Invasive Species Research.</title>
        <authorList>
            <person name="McCartney M.A."/>
            <person name="Auch B."/>
            <person name="Kono T."/>
            <person name="Mallez S."/>
            <person name="Zhang Y."/>
            <person name="Obille A."/>
            <person name="Becker A."/>
            <person name="Abrahante J.E."/>
            <person name="Garbe J."/>
            <person name="Badalamenti J.P."/>
            <person name="Herman A."/>
            <person name="Mangelson H."/>
            <person name="Liachko I."/>
            <person name="Sullivan S."/>
            <person name="Sone E.D."/>
            <person name="Koren S."/>
            <person name="Silverstein K.A.T."/>
            <person name="Beckman K.B."/>
            <person name="Gohl D.M."/>
        </authorList>
    </citation>
    <scope>NUCLEOTIDE SEQUENCE</scope>
    <source>
        <strain evidence="1">Duluth1</strain>
        <tissue evidence="1">Whole animal</tissue>
    </source>
</reference>
<reference evidence="1" key="2">
    <citation type="submission" date="2020-11" db="EMBL/GenBank/DDBJ databases">
        <authorList>
            <person name="McCartney M.A."/>
            <person name="Auch B."/>
            <person name="Kono T."/>
            <person name="Mallez S."/>
            <person name="Becker A."/>
            <person name="Gohl D.M."/>
            <person name="Silverstein K.A.T."/>
            <person name="Koren S."/>
            <person name="Bechman K.B."/>
            <person name="Herman A."/>
            <person name="Abrahante J.E."/>
            <person name="Garbe J."/>
        </authorList>
    </citation>
    <scope>NUCLEOTIDE SEQUENCE</scope>
    <source>
        <strain evidence="1">Duluth1</strain>
        <tissue evidence="1">Whole animal</tissue>
    </source>
</reference>
<comment type="caution">
    <text evidence="1">The sequence shown here is derived from an EMBL/GenBank/DDBJ whole genome shotgun (WGS) entry which is preliminary data.</text>
</comment>
<organism evidence="1 2">
    <name type="scientific">Dreissena polymorpha</name>
    <name type="common">Zebra mussel</name>
    <name type="synonym">Mytilus polymorpha</name>
    <dbReference type="NCBI Taxonomy" id="45954"/>
    <lineage>
        <taxon>Eukaryota</taxon>
        <taxon>Metazoa</taxon>
        <taxon>Spiralia</taxon>
        <taxon>Lophotrochozoa</taxon>
        <taxon>Mollusca</taxon>
        <taxon>Bivalvia</taxon>
        <taxon>Autobranchia</taxon>
        <taxon>Heteroconchia</taxon>
        <taxon>Euheterodonta</taxon>
        <taxon>Imparidentia</taxon>
        <taxon>Neoheterodontei</taxon>
        <taxon>Myida</taxon>
        <taxon>Dreissenoidea</taxon>
        <taxon>Dreissenidae</taxon>
        <taxon>Dreissena</taxon>
    </lineage>
</organism>
<evidence type="ECO:0000313" key="2">
    <source>
        <dbReference type="Proteomes" id="UP000828390"/>
    </source>
</evidence>